<evidence type="ECO:0000313" key="2">
    <source>
        <dbReference type="Proteomes" id="UP000515140"/>
    </source>
</evidence>
<evidence type="ECO:0000256" key="1">
    <source>
        <dbReference type="SAM" id="SignalP"/>
    </source>
</evidence>
<dbReference type="RefSeq" id="XP_020844188.1">
    <property type="nucleotide sequence ID" value="XM_020988529.1"/>
</dbReference>
<feature type="signal peptide" evidence="1">
    <location>
        <begin position="1"/>
        <end position="18"/>
    </location>
</feature>
<dbReference type="GeneID" id="110209819"/>
<keyword evidence="2" id="KW-1185">Reference proteome</keyword>
<gene>
    <name evidence="3" type="primary">FDCSP</name>
</gene>
<accession>A0A6P5KF67</accession>
<keyword evidence="1" id="KW-0732">Signal</keyword>
<evidence type="ECO:0000313" key="3">
    <source>
        <dbReference type="RefSeq" id="XP_020844188.1"/>
    </source>
</evidence>
<name>A0A6P5KF67_PHACI</name>
<organism evidence="2 3">
    <name type="scientific">Phascolarctos cinereus</name>
    <name type="common">Koala</name>
    <dbReference type="NCBI Taxonomy" id="38626"/>
    <lineage>
        <taxon>Eukaryota</taxon>
        <taxon>Metazoa</taxon>
        <taxon>Chordata</taxon>
        <taxon>Craniata</taxon>
        <taxon>Vertebrata</taxon>
        <taxon>Euteleostomi</taxon>
        <taxon>Mammalia</taxon>
        <taxon>Metatheria</taxon>
        <taxon>Diprotodontia</taxon>
        <taxon>Phascolarctidae</taxon>
        <taxon>Phascolarctos</taxon>
    </lineage>
</organism>
<dbReference type="Proteomes" id="UP000515140">
    <property type="component" value="Unplaced"/>
</dbReference>
<reference evidence="3" key="1">
    <citation type="submission" date="2025-08" db="UniProtKB">
        <authorList>
            <consortium name="RefSeq"/>
        </authorList>
    </citation>
    <scope>IDENTIFICATION</scope>
    <source>
        <tissue evidence="3">Spleen</tissue>
    </source>
</reference>
<sequence length="76" mass="8733">MKALIIIAVIAMTLGSLASQDQEREKRSVMLKFNLDFMFSKSCLLEEGILRPKRKPLLTHIFDSRHLTMFSVIPLL</sequence>
<proteinExistence type="predicted"/>
<dbReference type="CTD" id="260436"/>
<dbReference type="AlphaFoldDB" id="A0A6P5KF67"/>
<feature type="chain" id="PRO_5027806115" evidence="1">
    <location>
        <begin position="19"/>
        <end position="76"/>
    </location>
</feature>
<protein>
    <submittedName>
        <fullName evidence="3">Follicular dendritic cell secreted peptide isoform X3</fullName>
    </submittedName>
</protein>